<keyword evidence="3" id="KW-0479">Metal-binding</keyword>
<dbReference type="GO" id="GO:0004497">
    <property type="term" value="F:monooxygenase activity"/>
    <property type="evidence" value="ECO:0007669"/>
    <property type="project" value="InterPro"/>
</dbReference>
<keyword evidence="5" id="KW-0408">Iron</keyword>
<dbReference type="InterPro" id="IPR001128">
    <property type="entry name" value="Cyt_P450"/>
</dbReference>
<accession>A0A0A9FF05</accession>
<organism evidence="6">
    <name type="scientific">Arundo donax</name>
    <name type="common">Giant reed</name>
    <name type="synonym">Donax arundinaceus</name>
    <dbReference type="NCBI Taxonomy" id="35708"/>
    <lineage>
        <taxon>Eukaryota</taxon>
        <taxon>Viridiplantae</taxon>
        <taxon>Streptophyta</taxon>
        <taxon>Embryophyta</taxon>
        <taxon>Tracheophyta</taxon>
        <taxon>Spermatophyta</taxon>
        <taxon>Magnoliopsida</taxon>
        <taxon>Liliopsida</taxon>
        <taxon>Poales</taxon>
        <taxon>Poaceae</taxon>
        <taxon>PACMAD clade</taxon>
        <taxon>Arundinoideae</taxon>
        <taxon>Arundineae</taxon>
        <taxon>Arundo</taxon>
    </lineage>
</organism>
<dbReference type="GO" id="GO:0020037">
    <property type="term" value="F:heme binding"/>
    <property type="evidence" value="ECO:0007669"/>
    <property type="project" value="InterPro"/>
</dbReference>
<dbReference type="PANTHER" id="PTHR47944:SF9">
    <property type="entry name" value="FLAVONOID 3-MONOOXYGENASE"/>
    <property type="match status" value="1"/>
</dbReference>
<dbReference type="GO" id="GO:0005506">
    <property type="term" value="F:iron ion binding"/>
    <property type="evidence" value="ECO:0007669"/>
    <property type="project" value="InterPro"/>
</dbReference>
<dbReference type="Pfam" id="PF00067">
    <property type="entry name" value="p450"/>
    <property type="match status" value="1"/>
</dbReference>
<evidence type="ECO:0000256" key="2">
    <source>
        <dbReference type="ARBA" id="ARBA00022617"/>
    </source>
</evidence>
<reference evidence="6" key="2">
    <citation type="journal article" date="2015" name="Data Brief">
        <title>Shoot transcriptome of the giant reed, Arundo donax.</title>
        <authorList>
            <person name="Barrero R.A."/>
            <person name="Guerrero F.D."/>
            <person name="Moolhuijzen P."/>
            <person name="Goolsby J.A."/>
            <person name="Tidwell J."/>
            <person name="Bellgard S.E."/>
            <person name="Bellgard M.I."/>
        </authorList>
    </citation>
    <scope>NUCLEOTIDE SEQUENCE</scope>
    <source>
        <tissue evidence="6">Shoot tissue taken approximately 20 cm above the soil surface</tissue>
    </source>
</reference>
<evidence type="ECO:0000313" key="6">
    <source>
        <dbReference type="EMBL" id="JAE09819.1"/>
    </source>
</evidence>
<dbReference type="Gene3D" id="1.10.630.10">
    <property type="entry name" value="Cytochrome P450"/>
    <property type="match status" value="1"/>
</dbReference>
<dbReference type="PANTHER" id="PTHR47944">
    <property type="entry name" value="CYTOCHROME P450 98A9"/>
    <property type="match status" value="1"/>
</dbReference>
<keyword evidence="4" id="KW-0560">Oxidoreductase</keyword>
<evidence type="ECO:0000256" key="5">
    <source>
        <dbReference type="ARBA" id="ARBA00023004"/>
    </source>
</evidence>
<sequence>MVDELFVLNGTLNIGDVIPGLNWLDPQGYIKRMKRLHKMFDRFLENVLVEHEERRRESEGFMPMDIVDQLLKLVEDPNLEVPIERVGIKAITLDIIAAAMDPSAVTAEWALTELLKNPDALAKATEELDCVVGRDHLVVEADIRSLPYLEAVVKETMRVHPVSSSGCAVRTRPLAATTSRRARAF</sequence>
<reference evidence="6" key="1">
    <citation type="submission" date="2014-09" db="EMBL/GenBank/DDBJ databases">
        <authorList>
            <person name="Magalhaes I.L.F."/>
            <person name="Oliveira U."/>
            <person name="Santos F.R."/>
            <person name="Vidigal T.H.D.A."/>
            <person name="Brescovit A.D."/>
            <person name="Santos A.J."/>
        </authorList>
    </citation>
    <scope>NUCLEOTIDE SEQUENCE</scope>
    <source>
        <tissue evidence="6">Shoot tissue taken approximately 20 cm above the soil surface</tissue>
    </source>
</reference>
<keyword evidence="2" id="KW-0349">Heme</keyword>
<name>A0A0A9FF05_ARUDO</name>
<protein>
    <submittedName>
        <fullName evidence="6">Uncharacterized protein</fullName>
    </submittedName>
</protein>
<proteinExistence type="inferred from homology"/>
<evidence type="ECO:0000256" key="1">
    <source>
        <dbReference type="ARBA" id="ARBA00010617"/>
    </source>
</evidence>
<dbReference type="InterPro" id="IPR036396">
    <property type="entry name" value="Cyt_P450_sf"/>
</dbReference>
<dbReference type="AlphaFoldDB" id="A0A0A9FF05"/>
<comment type="similarity">
    <text evidence="1">Belongs to the cytochrome P450 family.</text>
</comment>
<evidence type="ECO:0000256" key="3">
    <source>
        <dbReference type="ARBA" id="ARBA00022723"/>
    </source>
</evidence>
<dbReference type="GO" id="GO:0016705">
    <property type="term" value="F:oxidoreductase activity, acting on paired donors, with incorporation or reduction of molecular oxygen"/>
    <property type="evidence" value="ECO:0007669"/>
    <property type="project" value="InterPro"/>
</dbReference>
<evidence type="ECO:0000256" key="4">
    <source>
        <dbReference type="ARBA" id="ARBA00023002"/>
    </source>
</evidence>
<dbReference type="SUPFAM" id="SSF48264">
    <property type="entry name" value="Cytochrome P450"/>
    <property type="match status" value="1"/>
</dbReference>
<dbReference type="EMBL" id="GBRH01188077">
    <property type="protein sequence ID" value="JAE09819.1"/>
    <property type="molecule type" value="Transcribed_RNA"/>
</dbReference>